<sequence length="102" mass="10557">MDDATSLRYHIRNLSTYREGRRRDGRPQRPPVMGAAAPAPSPLPYLAGGEAAHLGDGSGGVCAFPFAGSGRRGGGMRWRKRGGGGRQAAGDGNALLSPPATK</sequence>
<protein>
    <submittedName>
        <fullName evidence="2">Uncharacterized protein</fullName>
    </submittedName>
</protein>
<evidence type="ECO:0000313" key="3">
    <source>
        <dbReference type="Proteomes" id="UP000000763"/>
    </source>
</evidence>
<evidence type="ECO:0000256" key="1">
    <source>
        <dbReference type="SAM" id="MobiDB-lite"/>
    </source>
</evidence>
<feature type="region of interest" description="Disordered" evidence="1">
    <location>
        <begin position="13"/>
        <end position="39"/>
    </location>
</feature>
<name>Q6ZH26_ORYSJ</name>
<reference evidence="3" key="2">
    <citation type="journal article" date="2008" name="Nucleic Acids Res.">
        <title>The rice annotation project database (RAP-DB): 2008 update.</title>
        <authorList>
            <consortium name="The rice annotation project (RAP)"/>
        </authorList>
    </citation>
    <scope>GENOME REANNOTATION</scope>
    <source>
        <strain evidence="3">cv. Nipponbare</strain>
    </source>
</reference>
<dbReference type="Proteomes" id="UP000000763">
    <property type="component" value="Chromosome 2"/>
</dbReference>
<dbReference type="AlphaFoldDB" id="Q6ZH26"/>
<accession>Q6ZH26</accession>
<feature type="compositionally biased region" description="Basic and acidic residues" evidence="1">
    <location>
        <begin position="18"/>
        <end position="27"/>
    </location>
</feature>
<evidence type="ECO:0000313" key="2">
    <source>
        <dbReference type="EMBL" id="BAD07635.1"/>
    </source>
</evidence>
<organism evidence="2 3">
    <name type="scientific">Oryza sativa subsp. japonica</name>
    <name type="common">Rice</name>
    <dbReference type="NCBI Taxonomy" id="39947"/>
    <lineage>
        <taxon>Eukaryota</taxon>
        <taxon>Viridiplantae</taxon>
        <taxon>Streptophyta</taxon>
        <taxon>Embryophyta</taxon>
        <taxon>Tracheophyta</taxon>
        <taxon>Spermatophyta</taxon>
        <taxon>Magnoliopsida</taxon>
        <taxon>Liliopsida</taxon>
        <taxon>Poales</taxon>
        <taxon>Poaceae</taxon>
        <taxon>BOP clade</taxon>
        <taxon>Oryzoideae</taxon>
        <taxon>Oryzeae</taxon>
        <taxon>Oryzinae</taxon>
        <taxon>Oryza</taxon>
        <taxon>Oryza sativa</taxon>
    </lineage>
</organism>
<reference evidence="3" key="1">
    <citation type="journal article" date="2005" name="Nature">
        <title>The map-based sequence of the rice genome.</title>
        <authorList>
            <consortium name="International rice genome sequencing project (IRGSP)"/>
            <person name="Matsumoto T."/>
            <person name="Wu J."/>
            <person name="Kanamori H."/>
            <person name="Katayose Y."/>
            <person name="Fujisawa M."/>
            <person name="Namiki N."/>
            <person name="Mizuno H."/>
            <person name="Yamamoto K."/>
            <person name="Antonio B.A."/>
            <person name="Baba T."/>
            <person name="Sakata K."/>
            <person name="Nagamura Y."/>
            <person name="Aoki H."/>
            <person name="Arikawa K."/>
            <person name="Arita K."/>
            <person name="Bito T."/>
            <person name="Chiden Y."/>
            <person name="Fujitsuka N."/>
            <person name="Fukunaka R."/>
            <person name="Hamada M."/>
            <person name="Harada C."/>
            <person name="Hayashi A."/>
            <person name="Hijishita S."/>
            <person name="Honda M."/>
            <person name="Hosokawa S."/>
            <person name="Ichikawa Y."/>
            <person name="Idonuma A."/>
            <person name="Iijima M."/>
            <person name="Ikeda M."/>
            <person name="Ikeno M."/>
            <person name="Ito K."/>
            <person name="Ito S."/>
            <person name="Ito T."/>
            <person name="Ito Y."/>
            <person name="Ito Y."/>
            <person name="Iwabuchi A."/>
            <person name="Kamiya K."/>
            <person name="Karasawa W."/>
            <person name="Kurita K."/>
            <person name="Katagiri S."/>
            <person name="Kikuta A."/>
            <person name="Kobayashi H."/>
            <person name="Kobayashi N."/>
            <person name="Machita K."/>
            <person name="Maehara T."/>
            <person name="Masukawa M."/>
            <person name="Mizubayashi T."/>
            <person name="Mukai Y."/>
            <person name="Nagasaki H."/>
            <person name="Nagata Y."/>
            <person name="Naito S."/>
            <person name="Nakashima M."/>
            <person name="Nakama Y."/>
            <person name="Nakamichi Y."/>
            <person name="Nakamura M."/>
            <person name="Meguro A."/>
            <person name="Negishi M."/>
            <person name="Ohta I."/>
            <person name="Ohta T."/>
            <person name="Okamoto M."/>
            <person name="Ono N."/>
            <person name="Saji S."/>
            <person name="Sakaguchi M."/>
            <person name="Sakai K."/>
            <person name="Shibata M."/>
            <person name="Shimokawa T."/>
            <person name="Song J."/>
            <person name="Takazaki Y."/>
            <person name="Terasawa K."/>
            <person name="Tsugane M."/>
            <person name="Tsuji K."/>
            <person name="Ueda S."/>
            <person name="Waki K."/>
            <person name="Yamagata H."/>
            <person name="Yamamoto M."/>
            <person name="Yamamoto S."/>
            <person name="Yamane H."/>
            <person name="Yoshiki S."/>
            <person name="Yoshihara R."/>
            <person name="Yukawa K."/>
            <person name="Zhong H."/>
            <person name="Yano M."/>
            <person name="Yuan Q."/>
            <person name="Ouyang S."/>
            <person name="Liu J."/>
            <person name="Jones K.M."/>
            <person name="Gansberger K."/>
            <person name="Moffat K."/>
            <person name="Hill J."/>
            <person name="Bera J."/>
            <person name="Fadrosh D."/>
            <person name="Jin S."/>
            <person name="Johri S."/>
            <person name="Kim M."/>
            <person name="Overton L."/>
            <person name="Reardon M."/>
            <person name="Tsitrin T."/>
            <person name="Vuong H."/>
            <person name="Weaver B."/>
            <person name="Ciecko A."/>
            <person name="Tallon L."/>
            <person name="Jackson J."/>
            <person name="Pai G."/>
            <person name="Aken S.V."/>
            <person name="Utterback T."/>
            <person name="Reidmuller S."/>
            <person name="Feldblyum T."/>
            <person name="Hsiao J."/>
            <person name="Zismann V."/>
            <person name="Iobst S."/>
            <person name="de Vazeille A.R."/>
            <person name="Buell C.R."/>
            <person name="Ying K."/>
            <person name="Li Y."/>
            <person name="Lu T."/>
            <person name="Huang Y."/>
            <person name="Zhao Q."/>
            <person name="Feng Q."/>
            <person name="Zhang L."/>
            <person name="Zhu J."/>
            <person name="Weng Q."/>
            <person name="Mu J."/>
            <person name="Lu Y."/>
            <person name="Fan D."/>
            <person name="Liu Y."/>
            <person name="Guan J."/>
            <person name="Zhang Y."/>
            <person name="Yu S."/>
            <person name="Liu X."/>
            <person name="Zhang Y."/>
            <person name="Hong G."/>
            <person name="Han B."/>
            <person name="Choisne N."/>
            <person name="Demange N."/>
            <person name="Orjeda G."/>
            <person name="Samain S."/>
            <person name="Cattolico L."/>
            <person name="Pelletier E."/>
            <person name="Couloux A."/>
            <person name="Segurens B."/>
            <person name="Wincker P."/>
            <person name="D'Hont A."/>
            <person name="Scarpelli C."/>
            <person name="Weissenbach J."/>
            <person name="Salanoubat M."/>
            <person name="Quetier F."/>
            <person name="Yu Y."/>
            <person name="Kim H.R."/>
            <person name="Rambo T."/>
            <person name="Currie J."/>
            <person name="Collura K."/>
            <person name="Luo M."/>
            <person name="Yang T."/>
            <person name="Ammiraju J.S.S."/>
            <person name="Engler F."/>
            <person name="Soderlund C."/>
            <person name="Wing R.A."/>
            <person name="Palmer L.E."/>
            <person name="de la Bastide M."/>
            <person name="Spiegel L."/>
            <person name="Nascimento L."/>
            <person name="Zutavern T."/>
            <person name="O'Shaughnessy A."/>
            <person name="Dike S."/>
            <person name="Dedhia N."/>
            <person name="Preston R."/>
            <person name="Balija V."/>
            <person name="McCombie W.R."/>
            <person name="Chow T."/>
            <person name="Chen H."/>
            <person name="Chung M."/>
            <person name="Chen C."/>
            <person name="Shaw J."/>
            <person name="Wu H."/>
            <person name="Hsiao K."/>
            <person name="Chao Y."/>
            <person name="Chu M."/>
            <person name="Cheng C."/>
            <person name="Hour A."/>
            <person name="Lee P."/>
            <person name="Lin S."/>
            <person name="Lin Y."/>
            <person name="Liou J."/>
            <person name="Liu S."/>
            <person name="Hsing Y."/>
            <person name="Raghuvanshi S."/>
            <person name="Mohanty A."/>
            <person name="Bharti A.K."/>
            <person name="Gaur A."/>
            <person name="Gupta V."/>
            <person name="Kumar D."/>
            <person name="Ravi V."/>
            <person name="Vij S."/>
            <person name="Kapur A."/>
            <person name="Khurana P."/>
            <person name="Khurana P."/>
            <person name="Khurana J.P."/>
            <person name="Tyagi A.K."/>
            <person name="Gaikwad K."/>
            <person name="Singh A."/>
            <person name="Dalal V."/>
            <person name="Srivastava S."/>
            <person name="Dixit A."/>
            <person name="Pal A.K."/>
            <person name="Ghazi I.A."/>
            <person name="Yadav M."/>
            <person name="Pandit A."/>
            <person name="Bhargava A."/>
            <person name="Sureshbabu K."/>
            <person name="Batra K."/>
            <person name="Sharma T.R."/>
            <person name="Mohapatra T."/>
            <person name="Singh N.K."/>
            <person name="Messing J."/>
            <person name="Nelson A.B."/>
            <person name="Fuks G."/>
            <person name="Kavchok S."/>
            <person name="Keizer G."/>
            <person name="Linton E."/>
            <person name="Llaca V."/>
            <person name="Song R."/>
            <person name="Tanyolac B."/>
            <person name="Young S."/>
            <person name="Ho-Il K."/>
            <person name="Hahn J.H."/>
            <person name="Sangsakoo G."/>
            <person name="Vanavichit A."/>
            <person name="de Mattos Luiz.A.T."/>
            <person name="Zimmer P.D."/>
            <person name="Malone G."/>
            <person name="Dellagostin O."/>
            <person name="de Oliveira A.C."/>
            <person name="Bevan M."/>
            <person name="Bancroft I."/>
            <person name="Minx P."/>
            <person name="Cordum H."/>
            <person name="Wilson R."/>
            <person name="Cheng Z."/>
            <person name="Jin W."/>
            <person name="Jiang J."/>
            <person name="Leong S.A."/>
            <person name="Iwama H."/>
            <person name="Gojobori T."/>
            <person name="Itoh T."/>
            <person name="Niimura Y."/>
            <person name="Fujii Y."/>
            <person name="Habara T."/>
            <person name="Sakai H."/>
            <person name="Sato Y."/>
            <person name="Wilson G."/>
            <person name="Kumar K."/>
            <person name="McCouch S."/>
            <person name="Juretic N."/>
            <person name="Hoen D."/>
            <person name="Wright S."/>
            <person name="Bruskiewich R."/>
            <person name="Bureau T."/>
            <person name="Miyao A."/>
            <person name="Hirochika H."/>
            <person name="Nishikawa T."/>
            <person name="Kadowaki K."/>
            <person name="Sugiura M."/>
            <person name="Burr B."/>
            <person name="Sasaki T."/>
        </authorList>
    </citation>
    <scope>NUCLEOTIDE SEQUENCE [LARGE SCALE GENOMIC DNA]</scope>
    <source>
        <strain evidence="3">cv. Nipponbare</strain>
    </source>
</reference>
<feature type="region of interest" description="Disordered" evidence="1">
    <location>
        <begin position="69"/>
        <end position="102"/>
    </location>
</feature>
<proteinExistence type="predicted"/>
<dbReference type="EMBL" id="AP004090">
    <property type="protein sequence ID" value="BAD07635.1"/>
    <property type="molecule type" value="Genomic_DNA"/>
</dbReference>
<gene>
    <name evidence="2" type="primary">OJ1399_H05.16</name>
</gene>